<dbReference type="GO" id="GO:0047527">
    <property type="term" value="F:2,3-dihydroxybenzoate-serine ligase activity"/>
    <property type="evidence" value="ECO:0007669"/>
    <property type="project" value="TreeGrafter"/>
</dbReference>
<accession>A0A6J4K6S0</accession>
<dbReference type="InterPro" id="IPR001242">
    <property type="entry name" value="Condensation_dom"/>
</dbReference>
<dbReference type="SUPFAM" id="SSF52777">
    <property type="entry name" value="CoA-dependent acyltransferases"/>
    <property type="match status" value="2"/>
</dbReference>
<dbReference type="Pfam" id="PF00668">
    <property type="entry name" value="Condensation"/>
    <property type="match status" value="1"/>
</dbReference>
<dbReference type="GO" id="GO:0009239">
    <property type="term" value="P:enterobactin biosynthetic process"/>
    <property type="evidence" value="ECO:0007669"/>
    <property type="project" value="TreeGrafter"/>
</dbReference>
<dbReference type="EC" id="2.7.7.-" evidence="2"/>
<dbReference type="GO" id="GO:0009366">
    <property type="term" value="C:enterobactin synthetase complex"/>
    <property type="evidence" value="ECO:0007669"/>
    <property type="project" value="TreeGrafter"/>
</dbReference>
<feature type="non-terminal residue" evidence="2">
    <location>
        <position position="457"/>
    </location>
</feature>
<evidence type="ECO:0000259" key="1">
    <source>
        <dbReference type="Pfam" id="PF00668"/>
    </source>
</evidence>
<dbReference type="Gene3D" id="3.30.559.10">
    <property type="entry name" value="Chloramphenicol acetyltransferase-like domain"/>
    <property type="match status" value="1"/>
</dbReference>
<dbReference type="GO" id="GO:0043041">
    <property type="term" value="P:amino acid activation for nonribosomal peptide biosynthetic process"/>
    <property type="evidence" value="ECO:0007669"/>
    <property type="project" value="TreeGrafter"/>
</dbReference>
<dbReference type="PANTHER" id="PTHR45527:SF1">
    <property type="entry name" value="FATTY ACID SYNTHASE"/>
    <property type="match status" value="1"/>
</dbReference>
<name>A0A6J4K6S0_9PSEU</name>
<sequence>MAAARDLPLTGAQAGIWFAQHLDPANPIYNTGERIDLVGPLAADVLVAAIRDAVEETEALHVRFSSVDGEPRQSVVPPGERAAWSVQRVDLRDEPDPEAAARAWMDRALAEPVDLDRGPLFAQAVLRLGEDHHVWFHSYHHVVMDAYGFSLVARRVAALYAARLAVDAAPASRAGTLDELVTADAQARDAACEDDRAFWAQRLPGPPEPATLGRGSTRSSATFLRRGSTLRAAAVEEMETAAKAAGGHWPELVLAAVALYLHRLSGAPDVVLGVPMMGRLGRGMRTAARTPGMLVNIVPLRLRPTPATTVGELVAEVAAELAAVRDHQHHRFEDLRRDLRLDAGGGARGEAALVGPWVNVKPFADKLRFGAETIGTARPVAGGPVHDLAVNVVRQPDGSLVLDVDANPATYDADEVEGHHRRLAALLGTLAHTPADRPLGAVALLDADERAAALAAG</sequence>
<reference evidence="2" key="1">
    <citation type="submission" date="2020-02" db="EMBL/GenBank/DDBJ databases">
        <authorList>
            <person name="Meier V. D."/>
        </authorList>
    </citation>
    <scope>NUCLEOTIDE SEQUENCE</scope>
    <source>
        <strain evidence="2">AVDCRST_MAG54</strain>
    </source>
</reference>
<dbReference type="Gene3D" id="3.30.559.30">
    <property type="entry name" value="Nonribosomal peptide synthetase, condensation domain"/>
    <property type="match status" value="1"/>
</dbReference>
<dbReference type="InterPro" id="IPR023213">
    <property type="entry name" value="CAT-like_dom_sf"/>
</dbReference>
<dbReference type="PANTHER" id="PTHR45527">
    <property type="entry name" value="NONRIBOSOMAL PEPTIDE SYNTHETASE"/>
    <property type="match status" value="1"/>
</dbReference>
<keyword evidence="2" id="KW-0548">Nucleotidyltransferase</keyword>
<gene>
    <name evidence="2" type="ORF">AVDCRST_MAG54-4955</name>
</gene>
<proteinExistence type="predicted"/>
<evidence type="ECO:0000313" key="2">
    <source>
        <dbReference type="EMBL" id="CAA9297225.1"/>
    </source>
</evidence>
<feature type="domain" description="Condensation" evidence="1">
    <location>
        <begin position="5"/>
        <end position="451"/>
    </location>
</feature>
<organism evidence="2">
    <name type="scientific">uncultured Actinomycetospora sp</name>
    <dbReference type="NCBI Taxonomy" id="1135996"/>
    <lineage>
        <taxon>Bacteria</taxon>
        <taxon>Bacillati</taxon>
        <taxon>Actinomycetota</taxon>
        <taxon>Actinomycetes</taxon>
        <taxon>Pseudonocardiales</taxon>
        <taxon>Pseudonocardiaceae</taxon>
        <taxon>Actinomycetospora</taxon>
        <taxon>environmental samples</taxon>
    </lineage>
</organism>
<protein>
    <submittedName>
        <fullName evidence="2">Siderophore biosynthesis non-ribosomal peptide synthetase modules @ Bacillibactin synthetase component F</fullName>
        <ecNumber evidence="2">2.7.7.-</ecNumber>
    </submittedName>
</protein>
<dbReference type="GO" id="GO:0031177">
    <property type="term" value="F:phosphopantetheine binding"/>
    <property type="evidence" value="ECO:0007669"/>
    <property type="project" value="TreeGrafter"/>
</dbReference>
<keyword evidence="2" id="KW-0808">Transferase</keyword>
<dbReference type="GO" id="GO:0008610">
    <property type="term" value="P:lipid biosynthetic process"/>
    <property type="evidence" value="ECO:0007669"/>
    <property type="project" value="UniProtKB-ARBA"/>
</dbReference>
<dbReference type="EMBL" id="CADCTH010000624">
    <property type="protein sequence ID" value="CAA9297225.1"/>
    <property type="molecule type" value="Genomic_DNA"/>
</dbReference>
<dbReference type="AlphaFoldDB" id="A0A6J4K6S0"/>
<dbReference type="GO" id="GO:0016779">
    <property type="term" value="F:nucleotidyltransferase activity"/>
    <property type="evidence" value="ECO:0007669"/>
    <property type="project" value="UniProtKB-KW"/>
</dbReference>
<dbReference type="GO" id="GO:0005829">
    <property type="term" value="C:cytosol"/>
    <property type="evidence" value="ECO:0007669"/>
    <property type="project" value="TreeGrafter"/>
</dbReference>